<evidence type="ECO:0000256" key="11">
    <source>
        <dbReference type="ARBA" id="ARBA00022967"/>
    </source>
</evidence>
<dbReference type="InterPro" id="IPR006408">
    <property type="entry name" value="P-type_ATPase_IIB"/>
</dbReference>
<evidence type="ECO:0000313" key="18">
    <source>
        <dbReference type="Proteomes" id="UP000824221"/>
    </source>
</evidence>
<dbReference type="EC" id="7.2.2.10" evidence="3"/>
<dbReference type="InterPro" id="IPR044492">
    <property type="entry name" value="P_typ_ATPase_HD_dom"/>
</dbReference>
<dbReference type="GO" id="GO:0005388">
    <property type="term" value="F:P-type calcium transporter activity"/>
    <property type="evidence" value="ECO:0007669"/>
    <property type="project" value="UniProtKB-EC"/>
</dbReference>
<dbReference type="PANTHER" id="PTHR42861">
    <property type="entry name" value="CALCIUM-TRANSPORTING ATPASE"/>
    <property type="match status" value="1"/>
</dbReference>
<dbReference type="InterPro" id="IPR001757">
    <property type="entry name" value="P_typ_ATPase"/>
</dbReference>
<comment type="similarity">
    <text evidence="2">Belongs to the cation transport ATPase (P-type) (TC 3.A.3) family. Type IIA subfamily.</text>
</comment>
<gene>
    <name evidence="17" type="ORF">H9797_01645</name>
</gene>
<evidence type="ECO:0000256" key="4">
    <source>
        <dbReference type="ARBA" id="ARBA00022475"/>
    </source>
</evidence>
<keyword evidence="7" id="KW-0479">Metal-binding</keyword>
<dbReference type="SFLD" id="SFLDF00027">
    <property type="entry name" value="p-type_atpase"/>
    <property type="match status" value="1"/>
</dbReference>
<evidence type="ECO:0000256" key="14">
    <source>
        <dbReference type="ARBA" id="ARBA00048694"/>
    </source>
</evidence>
<dbReference type="SUPFAM" id="SSF81660">
    <property type="entry name" value="Metal cation-transporting ATPase, ATP-binding domain N"/>
    <property type="match status" value="1"/>
</dbReference>
<dbReference type="GO" id="GO:0016887">
    <property type="term" value="F:ATP hydrolysis activity"/>
    <property type="evidence" value="ECO:0007669"/>
    <property type="project" value="InterPro"/>
</dbReference>
<dbReference type="Gene3D" id="3.40.50.1000">
    <property type="entry name" value="HAD superfamily/HAD-like"/>
    <property type="match status" value="1"/>
</dbReference>
<dbReference type="InterPro" id="IPR008250">
    <property type="entry name" value="ATPase_P-typ_transduc_dom_A_sf"/>
</dbReference>
<feature type="transmembrane region" description="Helical" evidence="15">
    <location>
        <begin position="858"/>
        <end position="878"/>
    </location>
</feature>
<evidence type="ECO:0000256" key="13">
    <source>
        <dbReference type="ARBA" id="ARBA00023136"/>
    </source>
</evidence>
<sequence length="888" mass="95245">MQKQEFYSCPSGDVVKDLATDAQKGLTEEEAQARLARYGENKLQEQKKKSLFARFLEQFKDVMIIILLIAACISFGVICYEVVNGKAPAIEFVEPALIVFIVVLNAVMGVVQESKAEKALEALKNMSAPHARVLRDGKEKFIQASALVPGDIIHLEAGDFVPADARLLTSSNLKSEESALTGESVPAEKDARAEVKGNASVGDRTNMVFSGCSLTYGSATAVVTGTGMNTEMGKIAGLLAGEKETRTPLQNKLAQLGKYLGIVALAACAIIFIIGACMPNNRGIDHWIELFMTAVSLAVSAIPEGLPAVVTIVLSIGVTRMVKKNAIIKRLPAVETLGSASVICSDKTGTLTQNRMTLVKTYVDGGEATPFDPANTDEKTAKLLTWGTLCCDGSVEFEGDKEVHLGDPTETAIVLAAHKLGSEKDALNESCPRLASLPFDSDRKLMTTVNKIDGKLVAVVKGAFDVMAQRCVAGDIEKARKVNDEMSADALRVLAVGYKELDALSEEPTSEELEYGLTFLGLVGMIDPPRPEAKEAVAVCRKAGIKPVMITGDHVITASAIARELGILLEGDRAITGAELDAMSDEELDKEVEHISVYARVSPENKIRIVKAWQKKGQVVSMTGDGVNDAPALKAADIGCAMGITGTDVAKGAADMTLTDDNFATIVDAVKEGRGIYSNIKKVVGFLLGTNISEVIVVFLSMCIWQFSPFISIQLLWINLIGDSLPAIALGMEKLEPDVMDHKPRSKSESIFAHGYGIQIVLQGCMFAGLSLASYCIARFGFGLGDEACSAATFFVLALSQTLHAYNMRSGHSLFKVGPFTNKFLNIVTLIALALIAFVMFTPGVMTVFGFGSEYLPWQVYVIGIGLSIVPIIVMEIAKSLELVRHHK</sequence>
<reference evidence="17" key="1">
    <citation type="journal article" date="2021" name="PeerJ">
        <title>Extensive microbial diversity within the chicken gut microbiome revealed by metagenomics and culture.</title>
        <authorList>
            <person name="Gilroy R."/>
            <person name="Ravi A."/>
            <person name="Getino M."/>
            <person name="Pursley I."/>
            <person name="Horton D.L."/>
            <person name="Alikhan N.F."/>
            <person name="Baker D."/>
            <person name="Gharbi K."/>
            <person name="Hall N."/>
            <person name="Watson M."/>
            <person name="Adriaenssens E.M."/>
            <person name="Foster-Nyarko E."/>
            <person name="Jarju S."/>
            <person name="Secka A."/>
            <person name="Antonio M."/>
            <person name="Oren A."/>
            <person name="Chaudhuri R.R."/>
            <person name="La Ragione R."/>
            <person name="Hildebrand F."/>
            <person name="Pallen M.J."/>
        </authorList>
    </citation>
    <scope>NUCLEOTIDE SEQUENCE</scope>
    <source>
        <strain evidence="17">CHK156-179</strain>
    </source>
</reference>
<organism evidence="17 18">
    <name type="scientific">Candidatus Gallimonas gallistercoris</name>
    <dbReference type="NCBI Taxonomy" id="2838602"/>
    <lineage>
        <taxon>Bacteria</taxon>
        <taxon>Bacillati</taxon>
        <taxon>Bacillota</taxon>
        <taxon>Clostridia</taxon>
        <taxon>Candidatus Gallimonas</taxon>
    </lineage>
</organism>
<dbReference type="SUPFAM" id="SSF81653">
    <property type="entry name" value="Calcium ATPase, transduction domain A"/>
    <property type="match status" value="1"/>
</dbReference>
<comment type="caution">
    <text evidence="17">The sequence shown here is derived from an EMBL/GenBank/DDBJ whole genome shotgun (WGS) entry which is preliminary data.</text>
</comment>
<keyword evidence="5" id="KW-0406">Ion transport</keyword>
<dbReference type="SFLD" id="SFLDS00003">
    <property type="entry name" value="Haloacid_Dehalogenase"/>
    <property type="match status" value="1"/>
</dbReference>
<feature type="transmembrane region" description="Helical" evidence="15">
    <location>
        <begin position="827"/>
        <end position="852"/>
    </location>
</feature>
<evidence type="ECO:0000256" key="8">
    <source>
        <dbReference type="ARBA" id="ARBA00022741"/>
    </source>
</evidence>
<dbReference type="PRINTS" id="PR00119">
    <property type="entry name" value="CATATPASE"/>
</dbReference>
<evidence type="ECO:0000259" key="16">
    <source>
        <dbReference type="SMART" id="SM00831"/>
    </source>
</evidence>
<protein>
    <recommendedName>
        <fullName evidence="3">P-type Ca(2+) transporter</fullName>
        <ecNumber evidence="3">7.2.2.10</ecNumber>
    </recommendedName>
</protein>
<keyword evidence="9" id="KW-0106">Calcium</keyword>
<dbReference type="FunFam" id="3.40.50.1000:FF:000001">
    <property type="entry name" value="Phospholipid-transporting ATPase IC"/>
    <property type="match status" value="1"/>
</dbReference>
<dbReference type="Pfam" id="PF00689">
    <property type="entry name" value="Cation_ATPase_C"/>
    <property type="match status" value="1"/>
</dbReference>
<dbReference type="Gene3D" id="2.70.150.10">
    <property type="entry name" value="Calcium-transporting ATPase, cytoplasmic transduction domain A"/>
    <property type="match status" value="1"/>
</dbReference>
<evidence type="ECO:0000256" key="1">
    <source>
        <dbReference type="ARBA" id="ARBA00004651"/>
    </source>
</evidence>
<dbReference type="FunFam" id="2.70.150.10:FF:000016">
    <property type="entry name" value="Calcium-transporting P-type ATPase putative"/>
    <property type="match status" value="1"/>
</dbReference>
<evidence type="ECO:0000256" key="6">
    <source>
        <dbReference type="ARBA" id="ARBA00022692"/>
    </source>
</evidence>
<feature type="transmembrane region" description="Helical" evidence="15">
    <location>
        <begin position="259"/>
        <end position="278"/>
    </location>
</feature>
<proteinExistence type="inferred from homology"/>
<dbReference type="PRINTS" id="PR00120">
    <property type="entry name" value="HATPASE"/>
</dbReference>
<evidence type="ECO:0000256" key="5">
    <source>
        <dbReference type="ARBA" id="ARBA00022568"/>
    </source>
</evidence>
<dbReference type="SMART" id="SM00831">
    <property type="entry name" value="Cation_ATPase_N"/>
    <property type="match status" value="1"/>
</dbReference>
<keyword evidence="12 15" id="KW-1133">Transmembrane helix</keyword>
<dbReference type="InterPro" id="IPR018303">
    <property type="entry name" value="ATPase_P-typ_P_site"/>
</dbReference>
<keyword evidence="6 15" id="KW-0812">Transmembrane</keyword>
<dbReference type="GO" id="GO:0140352">
    <property type="term" value="P:export from cell"/>
    <property type="evidence" value="ECO:0007669"/>
    <property type="project" value="UniProtKB-ARBA"/>
</dbReference>
<dbReference type="GO" id="GO:0005524">
    <property type="term" value="F:ATP binding"/>
    <property type="evidence" value="ECO:0007669"/>
    <property type="project" value="UniProtKB-KW"/>
</dbReference>
<comment type="subcellular location">
    <subcellularLocation>
        <location evidence="1">Cell membrane</location>
        <topology evidence="1">Multi-pass membrane protein</topology>
    </subcellularLocation>
</comment>
<keyword evidence="4" id="KW-1003">Cell membrane</keyword>
<dbReference type="InterPro" id="IPR023299">
    <property type="entry name" value="ATPase_P-typ_cyto_dom_N"/>
</dbReference>
<feature type="transmembrane region" description="Helical" evidence="15">
    <location>
        <begin position="89"/>
        <end position="111"/>
    </location>
</feature>
<evidence type="ECO:0000256" key="7">
    <source>
        <dbReference type="ARBA" id="ARBA00022723"/>
    </source>
</evidence>
<dbReference type="EMBL" id="DXAJ01000030">
    <property type="protein sequence ID" value="HJA02071.1"/>
    <property type="molecule type" value="Genomic_DNA"/>
</dbReference>
<dbReference type="Pfam" id="PF00122">
    <property type="entry name" value="E1-E2_ATPase"/>
    <property type="match status" value="1"/>
</dbReference>
<reference evidence="17" key="2">
    <citation type="submission" date="2021-04" db="EMBL/GenBank/DDBJ databases">
        <authorList>
            <person name="Gilroy R."/>
        </authorList>
    </citation>
    <scope>NUCLEOTIDE SEQUENCE</scope>
    <source>
        <strain evidence="17">CHK156-179</strain>
    </source>
</reference>
<dbReference type="NCBIfam" id="TIGR01494">
    <property type="entry name" value="ATPase_P-type"/>
    <property type="match status" value="3"/>
</dbReference>
<dbReference type="AlphaFoldDB" id="A0A9D2KFB0"/>
<dbReference type="SFLD" id="SFLDG00002">
    <property type="entry name" value="C1.7:_P-type_atpase_like"/>
    <property type="match status" value="1"/>
</dbReference>
<dbReference type="InterPro" id="IPR059000">
    <property type="entry name" value="ATPase_P-type_domA"/>
</dbReference>
<dbReference type="InterPro" id="IPR023214">
    <property type="entry name" value="HAD_sf"/>
</dbReference>
<keyword evidence="13 15" id="KW-0472">Membrane</keyword>
<dbReference type="Gene3D" id="1.20.1110.10">
    <property type="entry name" value="Calcium-transporting ATPase, transmembrane domain"/>
    <property type="match status" value="1"/>
</dbReference>
<keyword evidence="8" id="KW-0547">Nucleotide-binding</keyword>
<accession>A0A9D2KFB0</accession>
<evidence type="ECO:0000256" key="3">
    <source>
        <dbReference type="ARBA" id="ARBA00012790"/>
    </source>
</evidence>
<evidence type="ECO:0000256" key="10">
    <source>
        <dbReference type="ARBA" id="ARBA00022840"/>
    </source>
</evidence>
<evidence type="ECO:0000313" key="17">
    <source>
        <dbReference type="EMBL" id="HJA02071.1"/>
    </source>
</evidence>
<dbReference type="SUPFAM" id="SSF56784">
    <property type="entry name" value="HAD-like"/>
    <property type="match status" value="1"/>
</dbReference>
<evidence type="ECO:0000256" key="12">
    <source>
        <dbReference type="ARBA" id="ARBA00022989"/>
    </source>
</evidence>
<keyword evidence="10" id="KW-0067">ATP-binding</keyword>
<dbReference type="Pfam" id="PF13246">
    <property type="entry name" value="Cation_ATPase"/>
    <property type="match status" value="1"/>
</dbReference>
<feature type="transmembrane region" description="Helical" evidence="15">
    <location>
        <begin position="788"/>
        <end position="806"/>
    </location>
</feature>
<dbReference type="GO" id="GO:0046872">
    <property type="term" value="F:metal ion binding"/>
    <property type="evidence" value="ECO:0007669"/>
    <property type="project" value="UniProtKB-KW"/>
</dbReference>
<dbReference type="InterPro" id="IPR004014">
    <property type="entry name" value="ATPase_P-typ_cation-transptr_N"/>
</dbReference>
<dbReference type="FunFam" id="3.40.50.1000:FF:000028">
    <property type="entry name" value="Calcium-transporting P-type ATPase, putative"/>
    <property type="match status" value="1"/>
</dbReference>
<keyword evidence="5" id="KW-0109">Calcium transport</keyword>
<name>A0A9D2KFB0_9FIRM</name>
<dbReference type="PROSITE" id="PS00154">
    <property type="entry name" value="ATPASE_E1_E2"/>
    <property type="match status" value="1"/>
</dbReference>
<dbReference type="GO" id="GO:0005886">
    <property type="term" value="C:plasma membrane"/>
    <property type="evidence" value="ECO:0007669"/>
    <property type="project" value="UniProtKB-SubCell"/>
</dbReference>
<feature type="transmembrane region" description="Helical" evidence="15">
    <location>
        <begin position="713"/>
        <end position="732"/>
    </location>
</feature>
<dbReference type="Proteomes" id="UP000824221">
    <property type="component" value="Unassembled WGS sequence"/>
</dbReference>
<comment type="catalytic activity">
    <reaction evidence="14">
        <text>Ca(2+)(in) + ATP + H2O = Ca(2+)(out) + ADP + phosphate + H(+)</text>
        <dbReference type="Rhea" id="RHEA:18105"/>
        <dbReference type="ChEBI" id="CHEBI:15377"/>
        <dbReference type="ChEBI" id="CHEBI:15378"/>
        <dbReference type="ChEBI" id="CHEBI:29108"/>
        <dbReference type="ChEBI" id="CHEBI:30616"/>
        <dbReference type="ChEBI" id="CHEBI:43474"/>
        <dbReference type="ChEBI" id="CHEBI:456216"/>
        <dbReference type="EC" id="7.2.2.10"/>
    </reaction>
</comment>
<dbReference type="CDD" id="cd02089">
    <property type="entry name" value="P-type_ATPase_Ca_prok"/>
    <property type="match status" value="1"/>
</dbReference>
<feature type="transmembrane region" description="Helical" evidence="15">
    <location>
        <begin position="753"/>
        <end position="782"/>
    </location>
</feature>
<dbReference type="InterPro" id="IPR023298">
    <property type="entry name" value="ATPase_P-typ_TM_dom_sf"/>
</dbReference>
<dbReference type="Gene3D" id="3.40.1110.10">
    <property type="entry name" value="Calcium-transporting ATPase, cytoplasmic domain N"/>
    <property type="match status" value="1"/>
</dbReference>
<evidence type="ECO:0000256" key="9">
    <source>
        <dbReference type="ARBA" id="ARBA00022837"/>
    </source>
</evidence>
<feature type="transmembrane region" description="Helical" evidence="15">
    <location>
        <begin position="62"/>
        <end position="83"/>
    </location>
</feature>
<keyword evidence="5" id="KW-0813">Transport</keyword>
<feature type="transmembrane region" description="Helical" evidence="15">
    <location>
        <begin position="290"/>
        <end position="314"/>
    </location>
</feature>
<dbReference type="InterPro" id="IPR006068">
    <property type="entry name" value="ATPase_P-typ_cation-transptr_C"/>
</dbReference>
<evidence type="ECO:0000256" key="15">
    <source>
        <dbReference type="SAM" id="Phobius"/>
    </source>
</evidence>
<dbReference type="Pfam" id="PF00690">
    <property type="entry name" value="Cation_ATPase_N"/>
    <property type="match status" value="1"/>
</dbReference>
<dbReference type="SUPFAM" id="SSF81665">
    <property type="entry name" value="Calcium ATPase, transmembrane domain M"/>
    <property type="match status" value="1"/>
</dbReference>
<keyword evidence="11" id="KW-1278">Translocase</keyword>
<feature type="transmembrane region" description="Helical" evidence="15">
    <location>
        <begin position="683"/>
        <end position="707"/>
    </location>
</feature>
<feature type="domain" description="Cation-transporting P-type ATPase N-terminal" evidence="16">
    <location>
        <begin position="5"/>
        <end position="81"/>
    </location>
</feature>
<evidence type="ECO:0000256" key="2">
    <source>
        <dbReference type="ARBA" id="ARBA00005675"/>
    </source>
</evidence>
<dbReference type="InterPro" id="IPR036412">
    <property type="entry name" value="HAD-like_sf"/>
</dbReference>
<dbReference type="NCBIfam" id="TIGR01517">
    <property type="entry name" value="ATPase-IIB_Ca"/>
    <property type="match status" value="1"/>
</dbReference>